<protein>
    <recommendedName>
        <fullName evidence="3">DUF4270 domain-containing protein</fullName>
    </recommendedName>
</protein>
<gene>
    <name evidence="1" type="ORF">SAMN06265337_3697</name>
</gene>
<evidence type="ECO:0008006" key="3">
    <source>
        <dbReference type="Google" id="ProtNLM"/>
    </source>
</evidence>
<dbReference type="RefSeq" id="WP_170934852.1">
    <property type="nucleotide sequence ID" value="NZ_FYEW01000002.1"/>
</dbReference>
<dbReference type="Pfam" id="PF14092">
    <property type="entry name" value="DUF4270"/>
    <property type="match status" value="1"/>
</dbReference>
<dbReference type="EMBL" id="FYEW01000002">
    <property type="protein sequence ID" value="SNC77057.1"/>
    <property type="molecule type" value="Genomic_DNA"/>
</dbReference>
<keyword evidence="2" id="KW-1185">Reference proteome</keyword>
<sequence length="496" mass="54012">MNWPTSAIRLASVTLFSGALLGLSSCEDATDLGLELPGTSPVSSAFRDFSVSAYTVRQQPVETINASHFLVGRVRDSKVGVTTAKSFLNMQIGTSTDSLPSKYTETKLDSVVLSLGYDQVYGTAAKPLRFDLLQLQQPLDERTVYNSQSQVATSSPLISDIAGFLNRDKVVRQRISPSTSDTSTIKVTVPDRVVRVRFLKYSQTAALANSLYAALGDASFNQARLDAIIRGLALVPTANAQSEDNLVAFNRNIDTRLTFYFQGKATGKTVRPHAYSVFFGNNPTRLAADAKFFTNISTELASPLASLSTPLQQVSSSTTNGETYVQEGTGLGTRIDFQGLDDLTKNGNELNINRAELIIPIKQFTNGLFPYASSVYLQEVNSANQVLLRTVGATDYERVVQLEVAKDANGNSVLVTPIDYRYPAAASLYPSYAEPSEYRVSMTAYLQAYLLDRLNGEKPSGLILSPTLRSSTALSLNRTVLDANGIKLRIYFSTLK</sequence>
<dbReference type="Proteomes" id="UP000198131">
    <property type="component" value="Unassembled WGS sequence"/>
</dbReference>
<dbReference type="AlphaFoldDB" id="A0A212UFP6"/>
<organism evidence="1 2">
    <name type="scientific">Hymenobacter gelipurpurascens</name>
    <dbReference type="NCBI Taxonomy" id="89968"/>
    <lineage>
        <taxon>Bacteria</taxon>
        <taxon>Pseudomonadati</taxon>
        <taxon>Bacteroidota</taxon>
        <taxon>Cytophagia</taxon>
        <taxon>Cytophagales</taxon>
        <taxon>Hymenobacteraceae</taxon>
        <taxon>Hymenobacter</taxon>
    </lineage>
</organism>
<evidence type="ECO:0000313" key="2">
    <source>
        <dbReference type="Proteomes" id="UP000198131"/>
    </source>
</evidence>
<reference evidence="2" key="1">
    <citation type="submission" date="2017-06" db="EMBL/GenBank/DDBJ databases">
        <authorList>
            <person name="Varghese N."/>
            <person name="Submissions S."/>
        </authorList>
    </citation>
    <scope>NUCLEOTIDE SEQUENCE [LARGE SCALE GENOMIC DNA]</scope>
    <source>
        <strain evidence="2">DSM 11116</strain>
    </source>
</reference>
<name>A0A212UFP6_9BACT</name>
<accession>A0A212UFP6</accession>
<dbReference type="InterPro" id="IPR025366">
    <property type="entry name" value="DUF4270"/>
</dbReference>
<proteinExistence type="predicted"/>
<evidence type="ECO:0000313" key="1">
    <source>
        <dbReference type="EMBL" id="SNC77057.1"/>
    </source>
</evidence>